<protein>
    <submittedName>
        <fullName evidence="2">Succinyl-CoA ligase [GDP-forming]</fullName>
    </submittedName>
</protein>
<feature type="region of interest" description="Disordered" evidence="1">
    <location>
        <begin position="1"/>
        <end position="20"/>
    </location>
</feature>
<name>A0AAD3NE24_LATJO</name>
<dbReference type="GO" id="GO:0016874">
    <property type="term" value="F:ligase activity"/>
    <property type="evidence" value="ECO:0007669"/>
    <property type="project" value="UniProtKB-KW"/>
</dbReference>
<evidence type="ECO:0000313" key="2">
    <source>
        <dbReference type="EMBL" id="GLD69920.1"/>
    </source>
</evidence>
<proteinExistence type="predicted"/>
<dbReference type="Proteomes" id="UP001279410">
    <property type="component" value="Unassembled WGS sequence"/>
</dbReference>
<feature type="non-terminal residue" evidence="2">
    <location>
        <position position="51"/>
    </location>
</feature>
<comment type="caution">
    <text evidence="2">The sequence shown here is derived from an EMBL/GenBank/DDBJ whole genome shotgun (WGS) entry which is preliminary data.</text>
</comment>
<dbReference type="AlphaFoldDB" id="A0AAD3NE24"/>
<sequence>PSPGTQPGALGRKGREGWRQSKKLMQESGVAVQRFYVADTASEALEAAKRL</sequence>
<organism evidence="2 3">
    <name type="scientific">Lates japonicus</name>
    <name type="common">Japanese lates</name>
    <dbReference type="NCBI Taxonomy" id="270547"/>
    <lineage>
        <taxon>Eukaryota</taxon>
        <taxon>Metazoa</taxon>
        <taxon>Chordata</taxon>
        <taxon>Craniata</taxon>
        <taxon>Vertebrata</taxon>
        <taxon>Euteleostomi</taxon>
        <taxon>Actinopterygii</taxon>
        <taxon>Neopterygii</taxon>
        <taxon>Teleostei</taxon>
        <taxon>Neoteleostei</taxon>
        <taxon>Acanthomorphata</taxon>
        <taxon>Carangaria</taxon>
        <taxon>Carangaria incertae sedis</taxon>
        <taxon>Centropomidae</taxon>
        <taxon>Lates</taxon>
    </lineage>
</organism>
<reference evidence="2" key="1">
    <citation type="submission" date="2022-08" db="EMBL/GenBank/DDBJ databases">
        <title>Genome sequencing of akame (Lates japonicus).</title>
        <authorList>
            <person name="Hashiguchi Y."/>
            <person name="Takahashi H."/>
        </authorList>
    </citation>
    <scope>NUCLEOTIDE SEQUENCE</scope>
    <source>
        <strain evidence="2">Kochi</strain>
    </source>
</reference>
<keyword evidence="2" id="KW-0436">Ligase</keyword>
<keyword evidence="3" id="KW-1185">Reference proteome</keyword>
<gene>
    <name evidence="2" type="ORF">AKAME5_002123700</name>
</gene>
<evidence type="ECO:0000256" key="1">
    <source>
        <dbReference type="SAM" id="MobiDB-lite"/>
    </source>
</evidence>
<feature type="non-terminal residue" evidence="2">
    <location>
        <position position="1"/>
    </location>
</feature>
<dbReference type="SUPFAM" id="SSF56059">
    <property type="entry name" value="Glutathione synthetase ATP-binding domain-like"/>
    <property type="match status" value="1"/>
</dbReference>
<dbReference type="EMBL" id="BRZM01000311">
    <property type="protein sequence ID" value="GLD69920.1"/>
    <property type="molecule type" value="Genomic_DNA"/>
</dbReference>
<evidence type="ECO:0000313" key="3">
    <source>
        <dbReference type="Proteomes" id="UP001279410"/>
    </source>
</evidence>
<accession>A0AAD3NE24</accession>